<dbReference type="EMBL" id="CP042436">
    <property type="protein sequence ID" value="QEC65243.1"/>
    <property type="molecule type" value="Genomic_DNA"/>
</dbReference>
<gene>
    <name evidence="2" type="ORF">FRZ54_22615</name>
</gene>
<proteinExistence type="predicted"/>
<protein>
    <recommendedName>
        <fullName evidence="1">Cell wall-active antibiotics response LiaF-like C-terminal domain-containing protein</fullName>
    </recommendedName>
</protein>
<accession>A0A5B8V355</accession>
<dbReference type="InterPro" id="IPR024425">
    <property type="entry name" value="LiaF-like_C"/>
</dbReference>
<keyword evidence="3" id="KW-1185">Reference proteome</keyword>
<evidence type="ECO:0000259" key="1">
    <source>
        <dbReference type="Pfam" id="PF09922"/>
    </source>
</evidence>
<sequence length="130" mass="14546">MLKRKAMNYESTVIPNEEDMVFLNSVFSNIEKTILSKDFKGGHITNVFGNTELDFTNADLQGHAVLDLSLAFGAISITVPCDWRVETDLSQVLASVDDYRNDIYKSRNSDKLLVIKGNSVCSNVEIQHNC</sequence>
<dbReference type="Proteomes" id="UP000321479">
    <property type="component" value="Chromosome"/>
</dbReference>
<dbReference type="PANTHER" id="PTHR40763:SF5">
    <property type="entry name" value="MEMBRANE PROTEIN"/>
    <property type="match status" value="1"/>
</dbReference>
<dbReference type="AlphaFoldDB" id="A0A5B8V355"/>
<organism evidence="2 3">
    <name type="scientific">Mucilaginibacter ginsenosidivorans</name>
    <dbReference type="NCBI Taxonomy" id="398053"/>
    <lineage>
        <taxon>Bacteria</taxon>
        <taxon>Pseudomonadati</taxon>
        <taxon>Bacteroidota</taxon>
        <taxon>Sphingobacteriia</taxon>
        <taxon>Sphingobacteriales</taxon>
        <taxon>Sphingobacteriaceae</taxon>
        <taxon>Mucilaginibacter</taxon>
    </lineage>
</organism>
<evidence type="ECO:0000313" key="2">
    <source>
        <dbReference type="EMBL" id="QEC65243.1"/>
    </source>
</evidence>
<dbReference type="KEGG" id="mgin:FRZ54_22615"/>
<name>A0A5B8V355_9SPHI</name>
<dbReference type="OrthoDB" id="129627at2"/>
<reference evidence="2 3" key="1">
    <citation type="journal article" date="2017" name="Curr. Microbiol.">
        <title>Mucilaginibacter ginsenosidivorans sp. nov., Isolated from Soil of Ginseng Field.</title>
        <authorList>
            <person name="Kim M.M."/>
            <person name="Siddiqi M.Z."/>
            <person name="Im W.T."/>
        </authorList>
    </citation>
    <scope>NUCLEOTIDE SEQUENCE [LARGE SCALE GENOMIC DNA]</scope>
    <source>
        <strain evidence="2 3">Gsoil 3017</strain>
    </source>
</reference>
<evidence type="ECO:0000313" key="3">
    <source>
        <dbReference type="Proteomes" id="UP000321479"/>
    </source>
</evidence>
<dbReference type="Pfam" id="PF09922">
    <property type="entry name" value="LiaF-like_C"/>
    <property type="match status" value="1"/>
</dbReference>
<feature type="domain" description="Cell wall-active antibiotics response LiaF-like C-terminal" evidence="1">
    <location>
        <begin position="39"/>
        <end position="105"/>
    </location>
</feature>
<dbReference type="PANTHER" id="PTHR40763">
    <property type="entry name" value="MEMBRANE PROTEIN-RELATED"/>
    <property type="match status" value="1"/>
</dbReference>